<feature type="domain" description="Formylmethanofuran dehydrogenase subunit E" evidence="5">
    <location>
        <begin position="16"/>
        <end position="151"/>
    </location>
</feature>
<keyword evidence="7" id="KW-1185">Reference proteome</keyword>
<proteinExistence type="predicted"/>
<organism evidence="6 7">
    <name type="scientific">Pseudodesulfovibrio cashew</name>
    <dbReference type="NCBI Taxonomy" id="2678688"/>
    <lineage>
        <taxon>Bacteria</taxon>
        <taxon>Pseudomonadati</taxon>
        <taxon>Thermodesulfobacteriota</taxon>
        <taxon>Desulfovibrionia</taxon>
        <taxon>Desulfovibrionales</taxon>
        <taxon>Desulfovibrionaceae</taxon>
    </lineage>
</organism>
<dbReference type="PIRSF" id="PIRSF006578">
    <property type="entry name" value="FwdE"/>
    <property type="match status" value="1"/>
</dbReference>
<dbReference type="GO" id="GO:0008270">
    <property type="term" value="F:zinc ion binding"/>
    <property type="evidence" value="ECO:0007669"/>
    <property type="project" value="UniProtKB-KW"/>
</dbReference>
<evidence type="ECO:0000259" key="4">
    <source>
        <dbReference type="Pfam" id="PF01258"/>
    </source>
</evidence>
<evidence type="ECO:0000256" key="3">
    <source>
        <dbReference type="ARBA" id="ARBA00022833"/>
    </source>
</evidence>
<dbReference type="AlphaFoldDB" id="A0A6I6J801"/>
<evidence type="ECO:0000259" key="5">
    <source>
        <dbReference type="Pfam" id="PF02663"/>
    </source>
</evidence>
<dbReference type="InterPro" id="IPR026328">
    <property type="entry name" value="FmdE"/>
</dbReference>
<feature type="domain" description="Zinc finger DksA/TraR C4-type" evidence="4">
    <location>
        <begin position="171"/>
        <end position="198"/>
    </location>
</feature>
<dbReference type="PANTHER" id="PTHR39418">
    <property type="entry name" value="DEHYDROGENASE-RELATED"/>
    <property type="match status" value="1"/>
</dbReference>
<evidence type="ECO:0000313" key="7">
    <source>
        <dbReference type="Proteomes" id="UP000428328"/>
    </source>
</evidence>
<accession>A0A6I6J801</accession>
<protein>
    <submittedName>
        <fullName evidence="6">Formylmethanofuran dehydrogenase</fullName>
    </submittedName>
</protein>
<evidence type="ECO:0000256" key="2">
    <source>
        <dbReference type="ARBA" id="ARBA00022771"/>
    </source>
</evidence>
<evidence type="ECO:0000313" key="6">
    <source>
        <dbReference type="EMBL" id="QGY38956.1"/>
    </source>
</evidence>
<dbReference type="SUPFAM" id="SSF143555">
    <property type="entry name" value="FwdE-like"/>
    <property type="match status" value="1"/>
</dbReference>
<dbReference type="Proteomes" id="UP000428328">
    <property type="component" value="Chromosome"/>
</dbReference>
<dbReference type="InterPro" id="IPR053194">
    <property type="entry name" value="tRNA_methyltr_O"/>
</dbReference>
<dbReference type="Pfam" id="PF02663">
    <property type="entry name" value="FmdE"/>
    <property type="match status" value="1"/>
</dbReference>
<dbReference type="Pfam" id="PF01258">
    <property type="entry name" value="zf-dskA_traR"/>
    <property type="match status" value="1"/>
</dbReference>
<name>A0A6I6J801_9BACT</name>
<dbReference type="KEGG" id="psel:GM415_01995"/>
<dbReference type="EMBL" id="CP046400">
    <property type="protein sequence ID" value="QGY38956.1"/>
    <property type="molecule type" value="Genomic_DNA"/>
</dbReference>
<reference evidence="6 7" key="1">
    <citation type="submission" date="2019-11" db="EMBL/GenBank/DDBJ databases">
        <authorList>
            <person name="Zheng R.K."/>
            <person name="Sun C.M."/>
        </authorList>
    </citation>
    <scope>NUCLEOTIDE SEQUENCE [LARGE SCALE GENOMIC DNA]</scope>
    <source>
        <strain evidence="6 7">SRB007</strain>
    </source>
</reference>
<keyword evidence="3" id="KW-0862">Zinc</keyword>
<dbReference type="RefSeq" id="WP_158946167.1">
    <property type="nucleotide sequence ID" value="NZ_CP046400.1"/>
</dbReference>
<dbReference type="InterPro" id="IPR003814">
    <property type="entry name" value="FmdEsu_dom"/>
</dbReference>
<keyword evidence="2" id="KW-0863">Zinc-finger</keyword>
<gene>
    <name evidence="6" type="ORF">GM415_01995</name>
</gene>
<sequence length="203" mass="22254">MPCTIPESLISETISFHGHVCPGLSIGIRASELAMRDVGDPREISMVAVSETDMCGVDAIQFLTGCTFGKGNFIHRDYGKMAFSFYDRDSGKGIRAVLNTKGRDSLFPEYSALVNKEAAGKATDEDRQELARIRIELQKRILAMDLDALFDVTPVDKGLPRPARVLESLVCAKCGESVMESRTRRLGGETLCIPCFTALDQKS</sequence>
<dbReference type="PANTHER" id="PTHR39418:SF1">
    <property type="entry name" value="DEHYDROGENASE"/>
    <property type="match status" value="1"/>
</dbReference>
<evidence type="ECO:0000256" key="1">
    <source>
        <dbReference type="ARBA" id="ARBA00022723"/>
    </source>
</evidence>
<dbReference type="InterPro" id="IPR000962">
    <property type="entry name" value="Znf_DskA_TraR"/>
</dbReference>
<keyword evidence="1" id="KW-0479">Metal-binding</keyword>
<dbReference type="Gene3D" id="3.30.1330.130">
    <property type="match status" value="1"/>
</dbReference>